<organism evidence="1 2">
    <name type="scientific">Ignicoccus islandicus DSM 13165</name>
    <dbReference type="NCBI Taxonomy" id="940295"/>
    <lineage>
        <taxon>Archaea</taxon>
        <taxon>Thermoproteota</taxon>
        <taxon>Thermoprotei</taxon>
        <taxon>Desulfurococcales</taxon>
        <taxon>Desulfurococcaceae</taxon>
        <taxon>Ignicoccus</taxon>
    </lineage>
</organism>
<gene>
    <name evidence="1" type="ORF">EYM_05620</name>
</gene>
<evidence type="ECO:0000313" key="2">
    <source>
        <dbReference type="Proteomes" id="UP000060778"/>
    </source>
</evidence>
<dbReference type="STRING" id="940295.EYM_05620"/>
<reference evidence="1 2" key="1">
    <citation type="submission" date="2013-11" db="EMBL/GenBank/DDBJ databases">
        <title>Comparative genomics of Ignicoccus.</title>
        <authorList>
            <person name="Podar M."/>
        </authorList>
    </citation>
    <scope>NUCLEOTIDE SEQUENCE [LARGE SCALE GENOMIC DNA]</scope>
    <source>
        <strain evidence="1 2">DSM 13165</strain>
    </source>
</reference>
<keyword evidence="2" id="KW-1185">Reference proteome</keyword>
<dbReference type="AlphaFoldDB" id="A0A0U3DYG9"/>
<evidence type="ECO:0000313" key="1">
    <source>
        <dbReference type="EMBL" id="ALU12602.1"/>
    </source>
</evidence>
<name>A0A0U3DYG9_9CREN</name>
<dbReference type="RefSeq" id="WP_075050033.1">
    <property type="nucleotide sequence ID" value="NZ_CP006867.1"/>
</dbReference>
<proteinExistence type="predicted"/>
<protein>
    <submittedName>
        <fullName evidence="1">Uncharacterized protein</fullName>
    </submittedName>
</protein>
<dbReference type="GeneID" id="30680507"/>
<dbReference type="Proteomes" id="UP000060778">
    <property type="component" value="Chromosome"/>
</dbReference>
<dbReference type="KEGG" id="iis:EYM_05620"/>
<sequence>MESLLPKIDDVLEVYSSFIEREDVDSANRFLASLCSTIAFAVASGKLDEEKARSYLEELREKVVEGPGMLNPYVFGLLGDLIEDPKDINRIKERLIQIWSMDELGLED</sequence>
<dbReference type="EMBL" id="CP006867">
    <property type="protein sequence ID" value="ALU12602.1"/>
    <property type="molecule type" value="Genomic_DNA"/>
</dbReference>
<accession>A0A0U3DYG9</accession>
<dbReference type="OrthoDB" id="377471at2157"/>